<proteinExistence type="predicted"/>
<gene>
    <name evidence="5" type="primary">ycgJ</name>
    <name evidence="5" type="ORF">ENKNEFLB_00995</name>
</gene>
<accession>A0ABX8EHR9</accession>
<dbReference type="GO" id="GO:0008168">
    <property type="term" value="F:methyltransferase activity"/>
    <property type="evidence" value="ECO:0007669"/>
    <property type="project" value="UniProtKB-KW"/>
</dbReference>
<dbReference type="InterPro" id="IPR029063">
    <property type="entry name" value="SAM-dependent_MTases_sf"/>
</dbReference>
<feature type="domain" description="Methyltransferase type 11" evidence="4">
    <location>
        <begin position="50"/>
        <end position="143"/>
    </location>
</feature>
<dbReference type="Pfam" id="PF08241">
    <property type="entry name" value="Methyltransf_11"/>
    <property type="match status" value="1"/>
</dbReference>
<evidence type="ECO:0000256" key="1">
    <source>
        <dbReference type="ARBA" id="ARBA00022603"/>
    </source>
</evidence>
<evidence type="ECO:0000259" key="4">
    <source>
        <dbReference type="Pfam" id="PF08241"/>
    </source>
</evidence>
<dbReference type="GO" id="GO:0032259">
    <property type="term" value="P:methylation"/>
    <property type="evidence" value="ECO:0007669"/>
    <property type="project" value="UniProtKB-KW"/>
</dbReference>
<dbReference type="PANTHER" id="PTHR43464">
    <property type="entry name" value="METHYLTRANSFERASE"/>
    <property type="match status" value="1"/>
</dbReference>
<keyword evidence="2 5" id="KW-0808">Transferase</keyword>
<keyword evidence="3" id="KW-0949">S-adenosyl-L-methionine</keyword>
<evidence type="ECO:0000256" key="3">
    <source>
        <dbReference type="ARBA" id="ARBA00022691"/>
    </source>
</evidence>
<dbReference type="Gene3D" id="3.40.50.150">
    <property type="entry name" value="Vaccinia Virus protein VP39"/>
    <property type="match status" value="1"/>
</dbReference>
<evidence type="ECO:0000313" key="5">
    <source>
        <dbReference type="EMBL" id="QVT78617.1"/>
    </source>
</evidence>
<keyword evidence="6" id="KW-1185">Reference proteome</keyword>
<dbReference type="CDD" id="cd02440">
    <property type="entry name" value="AdoMet_MTases"/>
    <property type="match status" value="1"/>
</dbReference>
<reference evidence="5 6" key="1">
    <citation type="submission" date="2021-05" db="EMBL/GenBank/DDBJ databases">
        <title>Complete genome of Nocardioides aquaticus KCTC 9944T isolated from meromictic and hypersaline Ekho Lake, Antarctica.</title>
        <authorList>
            <person name="Hwang K."/>
            <person name="Kim K.M."/>
            <person name="Choe H."/>
        </authorList>
    </citation>
    <scope>NUCLEOTIDE SEQUENCE [LARGE SCALE GENOMIC DNA]</scope>
    <source>
        <strain evidence="5 6">KCTC 9944</strain>
    </source>
</reference>
<sequence>MSVQQQITTYWDDRAPAYDAAQHRPGRDAEADLWADVWSSALPADPVDVLDLGTGSGHAAIAVSRLGHRVTGLDLSTEMVRLARRRAGGMANPPRFVVGDAADPDLPGTFDVLVSRYLLWTLREPEAAVRRWQRLLRPGGRLAMVDSAWFPGGLPGAEGPFGAAYDDRVRRVLPLAEAGSIEPTADLLRDSGLVDVEVTPLHALLELDRETGAAPGHEPRLQHLLTARLPG</sequence>
<dbReference type="RefSeq" id="WP_214058183.1">
    <property type="nucleotide sequence ID" value="NZ_BAAAHS010000036.1"/>
</dbReference>
<dbReference type="InterPro" id="IPR013216">
    <property type="entry name" value="Methyltransf_11"/>
</dbReference>
<dbReference type="Proteomes" id="UP000679307">
    <property type="component" value="Chromosome"/>
</dbReference>
<name>A0ABX8EHR9_9ACTN</name>
<dbReference type="EMBL" id="CP075371">
    <property type="protein sequence ID" value="QVT78617.1"/>
    <property type="molecule type" value="Genomic_DNA"/>
</dbReference>
<dbReference type="EC" id="2.1.1.-" evidence="5"/>
<evidence type="ECO:0000313" key="6">
    <source>
        <dbReference type="Proteomes" id="UP000679307"/>
    </source>
</evidence>
<organism evidence="5 6">
    <name type="scientific">Nocardioides aquaticus</name>
    <dbReference type="NCBI Taxonomy" id="160826"/>
    <lineage>
        <taxon>Bacteria</taxon>
        <taxon>Bacillati</taxon>
        <taxon>Actinomycetota</taxon>
        <taxon>Actinomycetes</taxon>
        <taxon>Propionibacteriales</taxon>
        <taxon>Nocardioidaceae</taxon>
        <taxon>Nocardioides</taxon>
    </lineage>
</organism>
<keyword evidence="1 5" id="KW-0489">Methyltransferase</keyword>
<protein>
    <submittedName>
        <fullName evidence="5">Methyltransferase YcgJ</fullName>
        <ecNumber evidence="5">2.1.1.-</ecNumber>
    </submittedName>
</protein>
<dbReference type="PANTHER" id="PTHR43464:SF19">
    <property type="entry name" value="UBIQUINONE BIOSYNTHESIS O-METHYLTRANSFERASE, MITOCHONDRIAL"/>
    <property type="match status" value="1"/>
</dbReference>
<evidence type="ECO:0000256" key="2">
    <source>
        <dbReference type="ARBA" id="ARBA00022679"/>
    </source>
</evidence>
<dbReference type="SUPFAM" id="SSF53335">
    <property type="entry name" value="S-adenosyl-L-methionine-dependent methyltransferases"/>
    <property type="match status" value="1"/>
</dbReference>